<protein>
    <submittedName>
        <fullName evidence="2">Uncharacterized protein</fullName>
    </submittedName>
</protein>
<organism evidence="2 3">
    <name type="scientific">Eucalyptus globulus</name>
    <name type="common">Tasmanian blue gum</name>
    <dbReference type="NCBI Taxonomy" id="34317"/>
    <lineage>
        <taxon>Eukaryota</taxon>
        <taxon>Viridiplantae</taxon>
        <taxon>Streptophyta</taxon>
        <taxon>Embryophyta</taxon>
        <taxon>Tracheophyta</taxon>
        <taxon>Spermatophyta</taxon>
        <taxon>Magnoliopsida</taxon>
        <taxon>eudicotyledons</taxon>
        <taxon>Gunneridae</taxon>
        <taxon>Pentapetalae</taxon>
        <taxon>rosids</taxon>
        <taxon>malvids</taxon>
        <taxon>Myrtales</taxon>
        <taxon>Myrtaceae</taxon>
        <taxon>Myrtoideae</taxon>
        <taxon>Eucalypteae</taxon>
        <taxon>Eucalyptus</taxon>
    </lineage>
</organism>
<reference evidence="2 3" key="1">
    <citation type="submission" date="2024-11" db="EMBL/GenBank/DDBJ databases">
        <title>Chromosome-level genome assembly of Eucalyptus globulus Labill. provides insights into its genome evolution.</title>
        <authorList>
            <person name="Li X."/>
        </authorList>
    </citation>
    <scope>NUCLEOTIDE SEQUENCE [LARGE SCALE GENOMIC DNA]</scope>
    <source>
        <strain evidence="2">CL2024</strain>
        <tissue evidence="2">Fresh tender leaves</tissue>
    </source>
</reference>
<feature type="compositionally biased region" description="Basic and acidic residues" evidence="1">
    <location>
        <begin position="84"/>
        <end position="104"/>
    </location>
</feature>
<evidence type="ECO:0000313" key="2">
    <source>
        <dbReference type="EMBL" id="KAL3716582.1"/>
    </source>
</evidence>
<dbReference type="Proteomes" id="UP001634007">
    <property type="component" value="Unassembled WGS sequence"/>
</dbReference>
<sequence length="104" mass="12066">MRTDDQNRKLPPAQLQLDGILRNQNTEGEQLKYLSSASRFGIQPRFDPRGERIRVYGEEPLGRELGASSVSRPSREFASTESESECRREKRRLTQDERARGFRL</sequence>
<gene>
    <name evidence="2" type="ORF">ACJRO7_008201</name>
</gene>
<dbReference type="EMBL" id="JBJKBG010000011">
    <property type="protein sequence ID" value="KAL3716582.1"/>
    <property type="molecule type" value="Genomic_DNA"/>
</dbReference>
<feature type="region of interest" description="Disordered" evidence="1">
    <location>
        <begin position="1"/>
        <end position="22"/>
    </location>
</feature>
<accession>A0ABD3IQJ7</accession>
<feature type="region of interest" description="Disordered" evidence="1">
    <location>
        <begin position="57"/>
        <end position="104"/>
    </location>
</feature>
<name>A0ABD3IQJ7_EUCGL</name>
<evidence type="ECO:0000313" key="3">
    <source>
        <dbReference type="Proteomes" id="UP001634007"/>
    </source>
</evidence>
<keyword evidence="3" id="KW-1185">Reference proteome</keyword>
<proteinExistence type="predicted"/>
<comment type="caution">
    <text evidence="2">The sequence shown here is derived from an EMBL/GenBank/DDBJ whole genome shotgun (WGS) entry which is preliminary data.</text>
</comment>
<evidence type="ECO:0000256" key="1">
    <source>
        <dbReference type="SAM" id="MobiDB-lite"/>
    </source>
</evidence>
<dbReference type="AlphaFoldDB" id="A0ABD3IQJ7"/>